<dbReference type="RefSeq" id="WP_191139003.1">
    <property type="nucleotide sequence ID" value="NZ_JACXAG020000002.1"/>
</dbReference>
<dbReference type="Proteomes" id="UP000661691">
    <property type="component" value="Unassembled WGS sequence"/>
</dbReference>
<protein>
    <submittedName>
        <fullName evidence="2">Uncharacterized protein</fullName>
    </submittedName>
</protein>
<proteinExistence type="predicted"/>
<feature type="region of interest" description="Disordered" evidence="1">
    <location>
        <begin position="47"/>
        <end position="74"/>
    </location>
</feature>
<organism evidence="2 3">
    <name type="scientific">Polycladospora coralii</name>
    <dbReference type="NCBI Taxonomy" id="2771432"/>
    <lineage>
        <taxon>Bacteria</taxon>
        <taxon>Bacillati</taxon>
        <taxon>Bacillota</taxon>
        <taxon>Bacilli</taxon>
        <taxon>Bacillales</taxon>
        <taxon>Thermoactinomycetaceae</taxon>
        <taxon>Polycladospora</taxon>
    </lineage>
</organism>
<evidence type="ECO:0000256" key="1">
    <source>
        <dbReference type="SAM" id="MobiDB-lite"/>
    </source>
</evidence>
<dbReference type="AlphaFoldDB" id="A0A926N9P7"/>
<reference evidence="2" key="1">
    <citation type="submission" date="2020-09" db="EMBL/GenBank/DDBJ databases">
        <title>A novel bacterium of genus Hazenella, isolated from South China Sea.</title>
        <authorList>
            <person name="Huang H."/>
            <person name="Mo K."/>
            <person name="Hu Y."/>
        </authorList>
    </citation>
    <scope>NUCLEOTIDE SEQUENCE</scope>
    <source>
        <strain evidence="2">IB182357</strain>
    </source>
</reference>
<evidence type="ECO:0000313" key="3">
    <source>
        <dbReference type="Proteomes" id="UP000661691"/>
    </source>
</evidence>
<accession>A0A926N9P7</accession>
<dbReference type="EMBL" id="JACXAH010000002">
    <property type="protein sequence ID" value="MBD1371105.1"/>
    <property type="molecule type" value="Genomic_DNA"/>
</dbReference>
<keyword evidence="3" id="KW-1185">Reference proteome</keyword>
<gene>
    <name evidence="2" type="ORF">IC620_01870</name>
</gene>
<name>A0A926N9P7_9BACL</name>
<comment type="caution">
    <text evidence="2">The sequence shown here is derived from an EMBL/GenBank/DDBJ whole genome shotgun (WGS) entry which is preliminary data.</text>
</comment>
<evidence type="ECO:0000313" key="2">
    <source>
        <dbReference type="EMBL" id="MBD1371105.1"/>
    </source>
</evidence>
<sequence length="74" mass="8627">MKKWHVKGYLCERCHEKPAKYESRSSLNRRKNILVCLPCLQAMSQKQTSSSISETPHMGWLQDSSEHHTNPKET</sequence>
<feature type="compositionally biased region" description="Basic and acidic residues" evidence="1">
    <location>
        <begin position="64"/>
        <end position="74"/>
    </location>
</feature>